<feature type="transmembrane region" description="Helical" evidence="1">
    <location>
        <begin position="180"/>
        <end position="199"/>
    </location>
</feature>
<gene>
    <name evidence="3" type="ORF">SAMN05192543_105122</name>
</gene>
<feature type="transmembrane region" description="Helical" evidence="1">
    <location>
        <begin position="310"/>
        <end position="333"/>
    </location>
</feature>
<protein>
    <submittedName>
        <fullName evidence="3">Peptidoglycan/LPS O-acetylase OafA/YrhL, contains acyltransferase and SGNH-hydrolase domains</fullName>
    </submittedName>
</protein>
<feature type="transmembrane region" description="Helical" evidence="1">
    <location>
        <begin position="124"/>
        <end position="142"/>
    </location>
</feature>
<sequence>MRANPSIPVQSAKSLKIDAIRFMAAAWVVFYHFGPPPFKSIFTGHLALLGGALWSGLVVLFAGPAAVIVFFVISGYCIHNAYHRDASLRPVSYFVSRYVRIGVPLAVVALVSRPVGDASTLLESVLWSLYCELVYYTVYPLVRQRFHRVGEMIVCAVIGGALMVWLTHTQARVVCDHCVYQNYGVAGTSLLYFPGWLLGSLIADMQRTRGGIDGRRAYSQLTGWIVRVLRAVVRGLSAQLVAARVALVAAASLTFVLASSSHIKPAFLPTVGPDISLTLFQFFAAAWIAAETTTPARESSRGVWARLAGLGAWSYSLYLCHKLALAILSAAGYPPGPAWTWLATVAFAFALSYAFYLAVERPSHRFAGRLRKLAPKVPVPPPGAVN</sequence>
<evidence type="ECO:0000313" key="3">
    <source>
        <dbReference type="EMBL" id="SFJ00851.1"/>
    </source>
</evidence>
<organism evidence="3 4">
    <name type="scientific">Paraburkholderia megapolitana</name>
    <dbReference type="NCBI Taxonomy" id="420953"/>
    <lineage>
        <taxon>Bacteria</taxon>
        <taxon>Pseudomonadati</taxon>
        <taxon>Pseudomonadota</taxon>
        <taxon>Betaproteobacteria</taxon>
        <taxon>Burkholderiales</taxon>
        <taxon>Burkholderiaceae</taxon>
        <taxon>Paraburkholderia</taxon>
    </lineage>
</organism>
<keyword evidence="1" id="KW-0472">Membrane</keyword>
<feature type="transmembrane region" description="Helical" evidence="1">
    <location>
        <begin position="53"/>
        <end position="79"/>
    </location>
</feature>
<proteinExistence type="predicted"/>
<dbReference type="EMBL" id="FOQU01000005">
    <property type="protein sequence ID" value="SFJ00851.1"/>
    <property type="molecule type" value="Genomic_DNA"/>
</dbReference>
<evidence type="ECO:0000259" key="2">
    <source>
        <dbReference type="Pfam" id="PF01757"/>
    </source>
</evidence>
<dbReference type="RefSeq" id="WP_091013295.1">
    <property type="nucleotide sequence ID" value="NZ_FOQU01000005.1"/>
</dbReference>
<keyword evidence="3" id="KW-0378">Hydrolase</keyword>
<feature type="transmembrane region" description="Helical" evidence="1">
    <location>
        <begin position="149"/>
        <end position="168"/>
    </location>
</feature>
<evidence type="ECO:0000313" key="4">
    <source>
        <dbReference type="Proteomes" id="UP000199548"/>
    </source>
</evidence>
<feature type="transmembrane region" description="Helical" evidence="1">
    <location>
        <begin position="266"/>
        <end position="289"/>
    </location>
</feature>
<keyword evidence="1" id="KW-0812">Transmembrane</keyword>
<keyword evidence="3" id="KW-0808">Transferase</keyword>
<dbReference type="Pfam" id="PF01757">
    <property type="entry name" value="Acyl_transf_3"/>
    <property type="match status" value="1"/>
</dbReference>
<evidence type="ECO:0000256" key="1">
    <source>
        <dbReference type="SAM" id="Phobius"/>
    </source>
</evidence>
<reference evidence="3 4" key="1">
    <citation type="submission" date="2016-10" db="EMBL/GenBank/DDBJ databases">
        <authorList>
            <person name="de Groot N.N."/>
        </authorList>
    </citation>
    <scope>NUCLEOTIDE SEQUENCE [LARGE SCALE GENOMIC DNA]</scope>
    <source>
        <strain evidence="3 4">LMG 23650</strain>
    </source>
</reference>
<accession>A0A1I3MV62</accession>
<dbReference type="PANTHER" id="PTHR23028:SF134">
    <property type="entry name" value="PUTATIVE (AFU_ORTHOLOGUE AFUA_4G08520)-RELATED"/>
    <property type="match status" value="1"/>
</dbReference>
<feature type="transmembrane region" description="Helical" evidence="1">
    <location>
        <begin position="339"/>
        <end position="359"/>
    </location>
</feature>
<dbReference type="AlphaFoldDB" id="A0A1I3MV62"/>
<feature type="domain" description="Acyltransferase 3" evidence="2">
    <location>
        <begin position="16"/>
        <end position="356"/>
    </location>
</feature>
<keyword evidence="3" id="KW-0012">Acyltransferase</keyword>
<keyword evidence="1" id="KW-1133">Transmembrane helix</keyword>
<dbReference type="InterPro" id="IPR002656">
    <property type="entry name" value="Acyl_transf_3_dom"/>
</dbReference>
<dbReference type="GO" id="GO:0016787">
    <property type="term" value="F:hydrolase activity"/>
    <property type="evidence" value="ECO:0007669"/>
    <property type="project" value="UniProtKB-KW"/>
</dbReference>
<dbReference type="Proteomes" id="UP000199548">
    <property type="component" value="Unassembled WGS sequence"/>
</dbReference>
<name>A0A1I3MV62_9BURK</name>
<feature type="transmembrane region" description="Helical" evidence="1">
    <location>
        <begin position="15"/>
        <end position="33"/>
    </location>
</feature>
<feature type="transmembrane region" description="Helical" evidence="1">
    <location>
        <begin position="240"/>
        <end position="260"/>
    </location>
</feature>
<feature type="transmembrane region" description="Helical" evidence="1">
    <location>
        <begin position="91"/>
        <end position="112"/>
    </location>
</feature>
<dbReference type="InterPro" id="IPR050879">
    <property type="entry name" value="Acyltransferase_3"/>
</dbReference>
<dbReference type="GO" id="GO:0016747">
    <property type="term" value="F:acyltransferase activity, transferring groups other than amino-acyl groups"/>
    <property type="evidence" value="ECO:0007669"/>
    <property type="project" value="InterPro"/>
</dbReference>
<keyword evidence="4" id="KW-1185">Reference proteome</keyword>
<dbReference type="PANTHER" id="PTHR23028">
    <property type="entry name" value="ACETYLTRANSFERASE"/>
    <property type="match status" value="1"/>
</dbReference>